<protein>
    <submittedName>
        <fullName evidence="1">GIY-YIG nuclease family protein</fullName>
    </submittedName>
</protein>
<accession>A0ABT5I0C1</accession>
<evidence type="ECO:0000313" key="2">
    <source>
        <dbReference type="Proteomes" id="UP001221566"/>
    </source>
</evidence>
<comment type="caution">
    <text evidence="1">The sequence shown here is derived from an EMBL/GenBank/DDBJ whole genome shotgun (WGS) entry which is preliminary data.</text>
</comment>
<dbReference type="InterPro" id="IPR035901">
    <property type="entry name" value="GIY-YIG_endonuc_sf"/>
</dbReference>
<dbReference type="CDD" id="cd10446">
    <property type="entry name" value="GIY-YIG_unchar_1"/>
    <property type="match status" value="1"/>
</dbReference>
<organism evidence="1 2">
    <name type="scientific">Vogesella indigofera</name>
    <name type="common">Pseudomonas indigofera</name>
    <dbReference type="NCBI Taxonomy" id="45465"/>
    <lineage>
        <taxon>Bacteria</taxon>
        <taxon>Pseudomonadati</taxon>
        <taxon>Pseudomonadota</taxon>
        <taxon>Betaproteobacteria</taxon>
        <taxon>Neisseriales</taxon>
        <taxon>Chromobacteriaceae</taxon>
        <taxon>Vogesella</taxon>
    </lineage>
</organism>
<reference evidence="1 2" key="1">
    <citation type="submission" date="2023-01" db="EMBL/GenBank/DDBJ databases">
        <title>Novel species of the genus Vogesella isolated from rivers.</title>
        <authorList>
            <person name="Lu H."/>
        </authorList>
    </citation>
    <scope>NUCLEOTIDE SEQUENCE [LARGE SCALE GENOMIC DNA]</scope>
    <source>
        <strain evidence="1 2">SH7W</strain>
    </source>
</reference>
<dbReference type="EMBL" id="JAQQKY010000001">
    <property type="protein sequence ID" value="MDC7689614.1"/>
    <property type="molecule type" value="Genomic_DNA"/>
</dbReference>
<keyword evidence="2" id="KW-1185">Reference proteome</keyword>
<dbReference type="RefSeq" id="WP_272802185.1">
    <property type="nucleotide sequence ID" value="NZ_JAQQKY010000001.1"/>
</dbReference>
<dbReference type="SUPFAM" id="SSF82771">
    <property type="entry name" value="GIY-YIG endonuclease"/>
    <property type="match status" value="1"/>
</dbReference>
<gene>
    <name evidence="1" type="ORF">PQU93_02260</name>
</gene>
<dbReference type="Proteomes" id="UP001221566">
    <property type="component" value="Unassembled WGS sequence"/>
</dbReference>
<proteinExistence type="predicted"/>
<dbReference type="Gene3D" id="3.40.1440.10">
    <property type="entry name" value="GIY-YIG endonuclease"/>
    <property type="match status" value="1"/>
</dbReference>
<evidence type="ECO:0000313" key="1">
    <source>
        <dbReference type="EMBL" id="MDC7689614.1"/>
    </source>
</evidence>
<name>A0ABT5I0C1_VOGIN</name>
<sequence>MLTIKSLLASAGMDFSSRVKFVRHKHNQLDLQRLYLNDQLDIYQASQSAPVFSDCDQLVSFIGTEGNQAQFVGVYQVKGVEYHENYRWPENYLYAEQEKPSSYIYSLQKDPRFAALEGRLLIDWGKAALAWHQWAHDKDKEVVAVLPAGYVSEFPGYLDFVITSHELRKIIANPAANNRWHQMLAAVAGVYLIVDASTGKQYVGSAYGQEGILGRWKTYATTGHGDNVQLIELLQTDPKHASHFRFSILRTLSRGMTKGEVIAVENLYKTKLGSRAFGLNSN</sequence>